<accession>A0A5A7T695</accession>
<evidence type="ECO:0000313" key="1">
    <source>
        <dbReference type="EMBL" id="KAA0038378.1"/>
    </source>
</evidence>
<dbReference type="SUPFAM" id="SSF56672">
    <property type="entry name" value="DNA/RNA polymerases"/>
    <property type="match status" value="1"/>
</dbReference>
<gene>
    <name evidence="2" type="ORF">E5676_scaffold506G00690</name>
    <name evidence="1" type="ORF">E6C27_scaffold270G002640</name>
</gene>
<dbReference type="EMBL" id="SSTE01018746">
    <property type="protein sequence ID" value="KAA0038378.1"/>
    <property type="molecule type" value="Genomic_DNA"/>
</dbReference>
<sequence>MKLGDENTKFFHRFPAAKKKRRNLISELVNDQEVPTSSYVEIEGLILDFYRLLYTKAPQPGHFPSPLNWAVLSNDQNKSLTSELSVEEIKSALKMLGRSKVPGLDGFTPAFLIKVWDKLKSDFHSLFKEFYANGKLNACIMENFICLIKKKEDDLEVKDCRPISLTTLTYKLVEKYWLKDLRRSSQALLTLLKVPF</sequence>
<dbReference type="Proteomes" id="UP000321947">
    <property type="component" value="Unassembled WGS sequence"/>
</dbReference>
<dbReference type="AlphaFoldDB" id="A0A5A7T695"/>
<evidence type="ECO:0000313" key="4">
    <source>
        <dbReference type="Proteomes" id="UP000321947"/>
    </source>
</evidence>
<reference evidence="3 4" key="1">
    <citation type="submission" date="2019-08" db="EMBL/GenBank/DDBJ databases">
        <title>Draft genome sequences of two oriental melons (Cucumis melo L. var makuwa).</title>
        <authorList>
            <person name="Kwon S.-Y."/>
        </authorList>
    </citation>
    <scope>NUCLEOTIDE SEQUENCE [LARGE SCALE GENOMIC DNA]</scope>
    <source>
        <strain evidence="4">cv. Chang Bougi</strain>
        <strain evidence="3">cv. SW 3</strain>
        <tissue evidence="1">Leaf</tissue>
    </source>
</reference>
<dbReference type="STRING" id="1194695.A0A5A7T695"/>
<evidence type="ECO:0000313" key="2">
    <source>
        <dbReference type="EMBL" id="TYJ97016.1"/>
    </source>
</evidence>
<dbReference type="EMBL" id="SSTD01019069">
    <property type="protein sequence ID" value="TYJ97016.1"/>
    <property type="molecule type" value="Genomic_DNA"/>
</dbReference>
<name>A0A5A7T695_CUCMM</name>
<organism evidence="1 3">
    <name type="scientific">Cucumis melo var. makuwa</name>
    <name type="common">Oriental melon</name>
    <dbReference type="NCBI Taxonomy" id="1194695"/>
    <lineage>
        <taxon>Eukaryota</taxon>
        <taxon>Viridiplantae</taxon>
        <taxon>Streptophyta</taxon>
        <taxon>Embryophyta</taxon>
        <taxon>Tracheophyta</taxon>
        <taxon>Spermatophyta</taxon>
        <taxon>Magnoliopsida</taxon>
        <taxon>eudicotyledons</taxon>
        <taxon>Gunneridae</taxon>
        <taxon>Pentapetalae</taxon>
        <taxon>rosids</taxon>
        <taxon>fabids</taxon>
        <taxon>Cucurbitales</taxon>
        <taxon>Cucurbitaceae</taxon>
        <taxon>Benincaseae</taxon>
        <taxon>Cucumis</taxon>
    </lineage>
</organism>
<dbReference type="Proteomes" id="UP000321393">
    <property type="component" value="Unassembled WGS sequence"/>
</dbReference>
<dbReference type="InterPro" id="IPR043502">
    <property type="entry name" value="DNA/RNA_pol_sf"/>
</dbReference>
<dbReference type="OrthoDB" id="1938551at2759"/>
<evidence type="ECO:0000313" key="3">
    <source>
        <dbReference type="Proteomes" id="UP000321393"/>
    </source>
</evidence>
<proteinExistence type="predicted"/>
<dbReference type="PANTHER" id="PTHR31635">
    <property type="entry name" value="REVERSE TRANSCRIPTASE DOMAIN-CONTAINING PROTEIN-RELATED"/>
    <property type="match status" value="1"/>
</dbReference>
<dbReference type="PANTHER" id="PTHR31635:SF196">
    <property type="entry name" value="REVERSE TRANSCRIPTASE DOMAIN-CONTAINING PROTEIN-RELATED"/>
    <property type="match status" value="1"/>
</dbReference>
<comment type="caution">
    <text evidence="1">The sequence shown here is derived from an EMBL/GenBank/DDBJ whole genome shotgun (WGS) entry which is preliminary data.</text>
</comment>
<protein>
    <submittedName>
        <fullName evidence="1">LINE-1 retrotransposable element ORF2 protein</fullName>
    </submittedName>
</protein>